<evidence type="ECO:0000256" key="1">
    <source>
        <dbReference type="SAM" id="MobiDB-lite"/>
    </source>
</evidence>
<reference evidence="2 3" key="1">
    <citation type="submission" date="2014-04" db="EMBL/GenBank/DDBJ databases">
        <authorList>
            <consortium name="DOE Joint Genome Institute"/>
            <person name="Kuo A."/>
            <person name="Kohler A."/>
            <person name="Nagy L.G."/>
            <person name="Floudas D."/>
            <person name="Copeland A."/>
            <person name="Barry K.W."/>
            <person name="Cichocki N."/>
            <person name="Veneault-Fourrey C."/>
            <person name="LaButti K."/>
            <person name="Lindquist E.A."/>
            <person name="Lipzen A."/>
            <person name="Lundell T."/>
            <person name="Morin E."/>
            <person name="Murat C."/>
            <person name="Sun H."/>
            <person name="Tunlid A."/>
            <person name="Henrissat B."/>
            <person name="Grigoriev I.V."/>
            <person name="Hibbett D.S."/>
            <person name="Martin F."/>
            <person name="Nordberg H.P."/>
            <person name="Cantor M.N."/>
            <person name="Hua S.X."/>
        </authorList>
    </citation>
    <scope>NUCLEOTIDE SEQUENCE [LARGE SCALE GENOMIC DNA]</scope>
    <source>
        <strain evidence="2 3">Foug A</strain>
    </source>
</reference>
<dbReference type="AlphaFoldDB" id="A0A0C3E7X5"/>
<proteinExistence type="predicted"/>
<gene>
    <name evidence="2" type="ORF">SCLCIDRAFT_7092</name>
</gene>
<dbReference type="EMBL" id="KN822008">
    <property type="protein sequence ID" value="KIM68875.1"/>
    <property type="molecule type" value="Genomic_DNA"/>
</dbReference>
<dbReference type="HOGENOM" id="CLU_1526058_0_0_1"/>
<name>A0A0C3E7X5_9AGAM</name>
<dbReference type="Proteomes" id="UP000053989">
    <property type="component" value="Unassembled WGS sequence"/>
</dbReference>
<protein>
    <submittedName>
        <fullName evidence="2">Uncharacterized protein</fullName>
    </submittedName>
</protein>
<evidence type="ECO:0000313" key="2">
    <source>
        <dbReference type="EMBL" id="KIM68875.1"/>
    </source>
</evidence>
<feature type="region of interest" description="Disordered" evidence="1">
    <location>
        <begin position="1"/>
        <end position="23"/>
    </location>
</feature>
<organism evidence="2 3">
    <name type="scientific">Scleroderma citrinum Foug A</name>
    <dbReference type="NCBI Taxonomy" id="1036808"/>
    <lineage>
        <taxon>Eukaryota</taxon>
        <taxon>Fungi</taxon>
        <taxon>Dikarya</taxon>
        <taxon>Basidiomycota</taxon>
        <taxon>Agaricomycotina</taxon>
        <taxon>Agaricomycetes</taxon>
        <taxon>Agaricomycetidae</taxon>
        <taxon>Boletales</taxon>
        <taxon>Sclerodermatineae</taxon>
        <taxon>Sclerodermataceae</taxon>
        <taxon>Scleroderma</taxon>
    </lineage>
</organism>
<accession>A0A0C3E7X5</accession>
<sequence length="176" mass="19703">MPPSSSDSPIGLLRGGAVQSGESKYFLRRRSQGQGDGKAGMNTPETAERNQMRTKTTYHVCNADAGLRQTASLVTEEVGNPNRKVVSTHLSALQFWAKAMINKQSKTFKRPCLYRDFPTEVQAMDGSLDRLRPHTLDWHAKGTFSQRHSAHVVRSQRFLQSFKAKKTLEGTVQQVQ</sequence>
<dbReference type="InParanoid" id="A0A0C3E7X5"/>
<evidence type="ECO:0000313" key="3">
    <source>
        <dbReference type="Proteomes" id="UP000053989"/>
    </source>
</evidence>
<reference evidence="3" key="2">
    <citation type="submission" date="2015-01" db="EMBL/GenBank/DDBJ databases">
        <title>Evolutionary Origins and Diversification of the Mycorrhizal Mutualists.</title>
        <authorList>
            <consortium name="DOE Joint Genome Institute"/>
            <consortium name="Mycorrhizal Genomics Consortium"/>
            <person name="Kohler A."/>
            <person name="Kuo A."/>
            <person name="Nagy L.G."/>
            <person name="Floudas D."/>
            <person name="Copeland A."/>
            <person name="Barry K.W."/>
            <person name="Cichocki N."/>
            <person name="Veneault-Fourrey C."/>
            <person name="LaButti K."/>
            <person name="Lindquist E.A."/>
            <person name="Lipzen A."/>
            <person name="Lundell T."/>
            <person name="Morin E."/>
            <person name="Murat C."/>
            <person name="Riley R."/>
            <person name="Ohm R."/>
            <person name="Sun H."/>
            <person name="Tunlid A."/>
            <person name="Henrissat B."/>
            <person name="Grigoriev I.V."/>
            <person name="Hibbett D.S."/>
            <person name="Martin F."/>
        </authorList>
    </citation>
    <scope>NUCLEOTIDE SEQUENCE [LARGE SCALE GENOMIC DNA]</scope>
    <source>
        <strain evidence="3">Foug A</strain>
    </source>
</reference>
<keyword evidence="3" id="KW-1185">Reference proteome</keyword>